<evidence type="ECO:0000256" key="1">
    <source>
        <dbReference type="ARBA" id="ARBA00022723"/>
    </source>
</evidence>
<name>A0A1B6JQ81_9HEMI</name>
<sequence length="185" mass="20843">MREGQKIYFRGEGDQQPGLEPGDVIIVLQLKYHEKFQRSGDDLVMTHTLSLTEALCGFSLVVKHLDGRDLLVNHPTGQIVKPGTIKGIAGEGMPHYKNPFEKGNLYIKFDVTFPDNHFTSETKLQELESILPPRPQVTLPPLEDLEEVDLQEYDPNERRNDGARGEAYDDDEMPFAGPGVQCTHQ</sequence>
<keyword evidence="1" id="KW-0479">Metal-binding</keyword>
<protein>
    <recommendedName>
        <fullName evidence="6">Chaperone DnaJ C-terminal domain-containing protein</fullName>
    </recommendedName>
</protein>
<evidence type="ECO:0000259" key="6">
    <source>
        <dbReference type="Pfam" id="PF01556"/>
    </source>
</evidence>
<proteinExistence type="predicted"/>
<dbReference type="GO" id="GO:0051082">
    <property type="term" value="F:unfolded protein binding"/>
    <property type="evidence" value="ECO:0007669"/>
    <property type="project" value="InterPro"/>
</dbReference>
<evidence type="ECO:0000313" key="7">
    <source>
        <dbReference type="EMBL" id="JAT01044.1"/>
    </source>
</evidence>
<gene>
    <name evidence="7" type="ORF">g.16721</name>
</gene>
<feature type="domain" description="Chaperone DnaJ C-terminal" evidence="6">
    <location>
        <begin position="1"/>
        <end position="114"/>
    </location>
</feature>
<dbReference type="Pfam" id="PF01556">
    <property type="entry name" value="DnaJ_C"/>
    <property type="match status" value="1"/>
</dbReference>
<feature type="region of interest" description="Disordered" evidence="5">
    <location>
        <begin position="134"/>
        <end position="185"/>
    </location>
</feature>
<dbReference type="SUPFAM" id="SSF49493">
    <property type="entry name" value="HSP40/DnaJ peptide-binding domain"/>
    <property type="match status" value="2"/>
</dbReference>
<dbReference type="InterPro" id="IPR008971">
    <property type="entry name" value="HSP40/DnaJ_pept-bd"/>
</dbReference>
<dbReference type="InterPro" id="IPR002939">
    <property type="entry name" value="DnaJ_C"/>
</dbReference>
<dbReference type="FunFam" id="2.60.260.20:FF:000003">
    <property type="entry name" value="DnaJ subfamily A member 2"/>
    <property type="match status" value="1"/>
</dbReference>
<accession>A0A1B6JQ81</accession>
<evidence type="ECO:0000256" key="5">
    <source>
        <dbReference type="SAM" id="MobiDB-lite"/>
    </source>
</evidence>
<keyword evidence="4" id="KW-0862">Zinc</keyword>
<evidence type="ECO:0000256" key="2">
    <source>
        <dbReference type="ARBA" id="ARBA00022737"/>
    </source>
</evidence>
<reference evidence="7" key="1">
    <citation type="submission" date="2015-11" db="EMBL/GenBank/DDBJ databases">
        <title>De novo transcriptome assembly of four potential Pierce s Disease insect vectors from Arizona vineyards.</title>
        <authorList>
            <person name="Tassone E.E."/>
        </authorList>
    </citation>
    <scope>NUCLEOTIDE SEQUENCE</scope>
</reference>
<dbReference type="InterPro" id="IPR044713">
    <property type="entry name" value="DNJA1/2-like"/>
</dbReference>
<dbReference type="PANTHER" id="PTHR43888">
    <property type="entry name" value="DNAJ-LIKE-2, ISOFORM A-RELATED"/>
    <property type="match status" value="1"/>
</dbReference>
<evidence type="ECO:0000256" key="4">
    <source>
        <dbReference type="ARBA" id="ARBA00022833"/>
    </source>
</evidence>
<organism evidence="7">
    <name type="scientific">Homalodisca liturata</name>
    <dbReference type="NCBI Taxonomy" id="320908"/>
    <lineage>
        <taxon>Eukaryota</taxon>
        <taxon>Metazoa</taxon>
        <taxon>Ecdysozoa</taxon>
        <taxon>Arthropoda</taxon>
        <taxon>Hexapoda</taxon>
        <taxon>Insecta</taxon>
        <taxon>Pterygota</taxon>
        <taxon>Neoptera</taxon>
        <taxon>Paraneoptera</taxon>
        <taxon>Hemiptera</taxon>
        <taxon>Auchenorrhyncha</taxon>
        <taxon>Membracoidea</taxon>
        <taxon>Cicadellidae</taxon>
        <taxon>Cicadellinae</taxon>
        <taxon>Proconiini</taxon>
        <taxon>Homalodisca</taxon>
    </lineage>
</organism>
<feature type="compositionally biased region" description="Basic and acidic residues" evidence="5">
    <location>
        <begin position="155"/>
        <end position="167"/>
    </location>
</feature>
<dbReference type="Gene3D" id="2.60.260.20">
    <property type="entry name" value="Urease metallochaperone UreE, N-terminal domain"/>
    <property type="match status" value="2"/>
</dbReference>
<dbReference type="GO" id="GO:0008270">
    <property type="term" value="F:zinc ion binding"/>
    <property type="evidence" value="ECO:0007669"/>
    <property type="project" value="UniProtKB-KW"/>
</dbReference>
<feature type="compositionally biased region" description="Acidic residues" evidence="5">
    <location>
        <begin position="143"/>
        <end position="154"/>
    </location>
</feature>
<keyword evidence="2" id="KW-0677">Repeat</keyword>
<dbReference type="GO" id="GO:0030544">
    <property type="term" value="F:Hsp70 protein binding"/>
    <property type="evidence" value="ECO:0007669"/>
    <property type="project" value="InterPro"/>
</dbReference>
<evidence type="ECO:0000256" key="3">
    <source>
        <dbReference type="ARBA" id="ARBA00022771"/>
    </source>
</evidence>
<dbReference type="GO" id="GO:0006457">
    <property type="term" value="P:protein folding"/>
    <property type="evidence" value="ECO:0007669"/>
    <property type="project" value="InterPro"/>
</dbReference>
<dbReference type="EMBL" id="GECU01006663">
    <property type="protein sequence ID" value="JAT01044.1"/>
    <property type="molecule type" value="Transcribed_RNA"/>
</dbReference>
<dbReference type="AlphaFoldDB" id="A0A1B6JQ81"/>
<dbReference type="CDD" id="cd10747">
    <property type="entry name" value="DnaJ_C"/>
    <property type="match status" value="1"/>
</dbReference>
<keyword evidence="3" id="KW-0863">Zinc-finger</keyword>